<proteinExistence type="predicted"/>
<keyword evidence="2" id="KW-0812">Transmembrane</keyword>
<keyword evidence="4" id="KW-1185">Reference proteome</keyword>
<name>A0A5P9QCX4_9MICO</name>
<protein>
    <submittedName>
        <fullName evidence="3">DNA-directed DNA polymerase</fullName>
        <ecNumber evidence="3">2.7.7.7</ecNumber>
    </submittedName>
</protein>
<dbReference type="Proteomes" id="UP000326702">
    <property type="component" value="Chromosome"/>
</dbReference>
<feature type="compositionally biased region" description="Basic and acidic residues" evidence="1">
    <location>
        <begin position="241"/>
        <end position="251"/>
    </location>
</feature>
<evidence type="ECO:0000313" key="4">
    <source>
        <dbReference type="Proteomes" id="UP000326702"/>
    </source>
</evidence>
<keyword evidence="2" id="KW-0472">Membrane</keyword>
<feature type="region of interest" description="Disordered" evidence="1">
    <location>
        <begin position="106"/>
        <end position="131"/>
    </location>
</feature>
<feature type="compositionally biased region" description="Low complexity" evidence="1">
    <location>
        <begin position="347"/>
        <end position="365"/>
    </location>
</feature>
<keyword evidence="2" id="KW-1133">Transmembrane helix</keyword>
<evidence type="ECO:0000256" key="1">
    <source>
        <dbReference type="SAM" id="MobiDB-lite"/>
    </source>
</evidence>
<dbReference type="EC" id="2.7.7.7" evidence="3"/>
<dbReference type="OrthoDB" id="3249401at2"/>
<organism evidence="3 4">
    <name type="scientific">Luteimicrobium xylanilyticum</name>
    <dbReference type="NCBI Taxonomy" id="1133546"/>
    <lineage>
        <taxon>Bacteria</taxon>
        <taxon>Bacillati</taxon>
        <taxon>Actinomycetota</taxon>
        <taxon>Actinomycetes</taxon>
        <taxon>Micrococcales</taxon>
        <taxon>Luteimicrobium</taxon>
    </lineage>
</organism>
<feature type="transmembrane region" description="Helical" evidence="2">
    <location>
        <begin position="176"/>
        <end position="198"/>
    </location>
</feature>
<accession>A0A5P9QCX4</accession>
<evidence type="ECO:0000256" key="2">
    <source>
        <dbReference type="SAM" id="Phobius"/>
    </source>
</evidence>
<evidence type="ECO:0000313" key="3">
    <source>
        <dbReference type="EMBL" id="QFU98960.1"/>
    </source>
</evidence>
<dbReference type="GO" id="GO:0003887">
    <property type="term" value="F:DNA-directed DNA polymerase activity"/>
    <property type="evidence" value="ECO:0007669"/>
    <property type="project" value="UniProtKB-KW"/>
</dbReference>
<dbReference type="AlphaFoldDB" id="A0A5P9QCX4"/>
<gene>
    <name evidence="3" type="ORF">KDY119_02485</name>
</gene>
<feature type="region of interest" description="Disordered" evidence="1">
    <location>
        <begin position="222"/>
        <end position="393"/>
    </location>
</feature>
<dbReference type="EMBL" id="CP045529">
    <property type="protein sequence ID" value="QFU98960.1"/>
    <property type="molecule type" value="Genomic_DNA"/>
</dbReference>
<keyword evidence="3" id="KW-0808">Transferase</keyword>
<sequence length="393" mass="40499">MPYRIIGLALVVLGVVSAALGVASATVWRADSTVTASTHPASDAPTLVTTGPGVLGLVDDNVKITAHAAGGGDVVIAVGRADDVAGWVGDDPVTQVTGMTDWSTLATKTTSGKTPKTAPDPSSSDMWVSETSGSGKVTLPWTARDGRWAVLVAAVGDDAQAPTVALTWEREVTTPWLWPLVLVGAALVVVGLVVMSLGRRRTRSRRQKAVLAAARTTVALPPATAADGDDEAPVTTTGTLTRRELREHALREAQNQQRRRGRQRGGKGAQASTNPDVAAPSPVDEPAPSTVAIPVDETAKGAADAWRRRWNVPARIEPTRDQRGTQPQELPAPGATPAAPPAPPASASPQQPATPPAADGATGPDAAPPPAAPASPGWDDIVGGGEQRRRARK</sequence>
<dbReference type="KEGG" id="lxl:KDY119_02485"/>
<reference evidence="3 4" key="1">
    <citation type="submission" date="2019-10" db="EMBL/GenBank/DDBJ databases">
        <title>Genome sequence of Luteimicrobium xylanilyticum HY-24.</title>
        <authorList>
            <person name="Kim D.Y."/>
            <person name="Park H.-Y."/>
        </authorList>
    </citation>
    <scope>NUCLEOTIDE SEQUENCE [LARGE SCALE GENOMIC DNA]</scope>
    <source>
        <strain evidence="3 4">HY-24</strain>
    </source>
</reference>
<keyword evidence="3" id="KW-0548">Nucleotidyltransferase</keyword>
<keyword evidence="3" id="KW-0239">DNA-directed DNA polymerase</keyword>
<dbReference type="RefSeq" id="WP_153022375.1">
    <property type="nucleotide sequence ID" value="NZ_BAABIH010000004.1"/>
</dbReference>